<organism evidence="7 8">
    <name type="scientific">Brachyspira suanatina</name>
    <dbReference type="NCBI Taxonomy" id="381802"/>
    <lineage>
        <taxon>Bacteria</taxon>
        <taxon>Pseudomonadati</taxon>
        <taxon>Spirochaetota</taxon>
        <taxon>Spirochaetia</taxon>
        <taxon>Brachyspirales</taxon>
        <taxon>Brachyspiraceae</taxon>
        <taxon>Brachyspira</taxon>
    </lineage>
</organism>
<dbReference type="InterPro" id="IPR035929">
    <property type="entry name" value="CoaB-like_sf"/>
</dbReference>
<protein>
    <recommendedName>
        <fullName evidence="3">Coenzyme A biosynthesis bifunctional protein CoaBC</fullName>
    </recommendedName>
    <alternativeName>
        <fullName evidence="3">DNA/pantothenate metabolism flavoprotein</fullName>
    </alternativeName>
    <alternativeName>
        <fullName evidence="3">Phosphopantothenoylcysteine synthetase/decarboxylase</fullName>
        <shortName evidence="3">PPCS-PPCDC</shortName>
    </alternativeName>
    <domain>
        <recommendedName>
            <fullName evidence="3">Phosphopantothenoylcysteine decarboxylase</fullName>
            <shortName evidence="3">PPC decarboxylase</shortName>
            <shortName evidence="3">PPC-DC</shortName>
            <ecNumber evidence="3">4.1.1.36</ecNumber>
        </recommendedName>
        <alternativeName>
            <fullName evidence="3">CoaC</fullName>
        </alternativeName>
    </domain>
    <domain>
        <recommendedName>
            <fullName evidence="3">Phosphopantothenate--cysteine ligase</fullName>
            <ecNumber evidence="3">6.3.2.5</ecNumber>
        </recommendedName>
        <alternativeName>
            <fullName evidence="3">CoaB</fullName>
        </alternativeName>
        <alternativeName>
            <fullName evidence="3">Phosphopantothenoylcysteine synthetase</fullName>
            <shortName evidence="3">PPC synthetase</shortName>
            <shortName evidence="3">PPC-S</shortName>
        </alternativeName>
    </domain>
</protein>
<reference evidence="8" key="1">
    <citation type="submission" date="2015-04" db="EMBL/GenBank/DDBJ databases">
        <authorList>
            <person name="Mushtaq Mamoona"/>
        </authorList>
    </citation>
    <scope>NUCLEOTIDE SEQUENCE [LARGE SCALE GENOMIC DNA]</scope>
    <source>
        <strain evidence="8">AN4859/03</strain>
    </source>
</reference>
<sequence>MRILLAITSSISAYKTPFLVSHLKKQGHNVICAVTKNAQNMVGIKALETMSGNKVITDLWQEDDILRHIHINEETDILLIAPADVNIIGKIANGICDDAISTIACAYTKKKYFAPAMNPHMWANKANQKNVKYLIEELNYELIPPESGNMACNDEGVGRLADLDTIIKTVTSNNESLKYNNIRFTITSGATIEWIDPIRYITNNSSGKMGASIYEEISSNGGISIYIEGKVNDSLAVKNNDKKIKINTTKELQDNVLNELDNTDILLMAAAPLDFRPAQVFDKKVKKHNINTIELIENDDILASSKNKKKNGTLIVSFAAETAENDEELKNYAVDKMKRKDADMIVANKIQDAIGKDTNKITIFFKDGRFKSFPLLSKKECAKEIVSEAVSEWKKKNNITGF</sequence>
<dbReference type="GO" id="GO:0010181">
    <property type="term" value="F:FMN binding"/>
    <property type="evidence" value="ECO:0007669"/>
    <property type="project" value="UniProtKB-UniRule"/>
</dbReference>
<dbReference type="EC" id="4.1.1.36" evidence="3"/>
<feature type="domain" description="DNA/pantothenate metabolism flavoprotein C-terminal" evidence="6">
    <location>
        <begin position="182"/>
        <end position="389"/>
    </location>
</feature>
<evidence type="ECO:0000313" key="8">
    <source>
        <dbReference type="Proteomes" id="UP000043763"/>
    </source>
</evidence>
<feature type="region of interest" description="Phosphopantothenoylcysteine decarboxylase" evidence="3">
    <location>
        <begin position="1"/>
        <end position="183"/>
    </location>
</feature>
<evidence type="ECO:0000256" key="1">
    <source>
        <dbReference type="ARBA" id="ARBA00022793"/>
    </source>
</evidence>
<dbReference type="PANTHER" id="PTHR14359:SF6">
    <property type="entry name" value="PHOSPHOPANTOTHENOYLCYSTEINE DECARBOXYLASE"/>
    <property type="match status" value="1"/>
</dbReference>
<dbReference type="HAMAP" id="MF_02225">
    <property type="entry name" value="CoaBC"/>
    <property type="match status" value="1"/>
</dbReference>
<dbReference type="GO" id="GO:0004633">
    <property type="term" value="F:phosphopantothenoylcysteine decarboxylase activity"/>
    <property type="evidence" value="ECO:0007669"/>
    <property type="project" value="UniProtKB-UniRule"/>
</dbReference>
<dbReference type="RefSeq" id="WP_048595382.1">
    <property type="nucleotide sequence ID" value="NZ_CVLB01000002.1"/>
</dbReference>
<comment type="pathway">
    <text evidence="3 4">Cofactor biosynthesis; coenzyme A biosynthesis; CoA from (R)-pantothenate: step 3/5.</text>
</comment>
<dbReference type="Pfam" id="PF04127">
    <property type="entry name" value="DFP"/>
    <property type="match status" value="1"/>
</dbReference>
<evidence type="ECO:0000259" key="6">
    <source>
        <dbReference type="Pfam" id="PF04127"/>
    </source>
</evidence>
<comment type="similarity">
    <text evidence="3 4">In the C-terminal section; belongs to the PPC synthetase family.</text>
</comment>
<dbReference type="InterPro" id="IPR005252">
    <property type="entry name" value="CoaBC"/>
</dbReference>
<dbReference type="SUPFAM" id="SSF52507">
    <property type="entry name" value="Homo-oligomeric flavin-containing Cys decarboxylases, HFCD"/>
    <property type="match status" value="1"/>
</dbReference>
<comment type="cofactor">
    <cofactor evidence="3">
        <name>FMN</name>
        <dbReference type="ChEBI" id="CHEBI:58210"/>
    </cofactor>
    <text evidence="3">Binds 1 FMN per subunit.</text>
</comment>
<dbReference type="GO" id="GO:0015941">
    <property type="term" value="P:pantothenate catabolic process"/>
    <property type="evidence" value="ECO:0007669"/>
    <property type="project" value="InterPro"/>
</dbReference>
<feature type="binding site" evidence="3">
    <location>
        <position position="274"/>
    </location>
    <ligand>
        <name>CTP</name>
        <dbReference type="ChEBI" id="CHEBI:37563"/>
    </ligand>
</feature>
<dbReference type="GO" id="GO:0071513">
    <property type="term" value="C:phosphopantothenoylcysteine decarboxylase complex"/>
    <property type="evidence" value="ECO:0007669"/>
    <property type="project" value="TreeGrafter"/>
</dbReference>
<feature type="region of interest" description="Phosphopantothenate--cysteine ligase" evidence="3">
    <location>
        <begin position="184"/>
        <end position="402"/>
    </location>
</feature>
<comment type="function">
    <text evidence="4">Catalyzes two steps in the biosynthesis of coenzyme A. In the first step cysteine is conjugated to 4'-phosphopantothenate to form 4-phosphopantothenoylcysteine, in the latter compound is decarboxylated to form 4'-phosphopantotheine.</text>
</comment>
<dbReference type="GO" id="GO:0004632">
    <property type="term" value="F:phosphopantothenate--cysteine ligase activity"/>
    <property type="evidence" value="ECO:0007669"/>
    <property type="project" value="UniProtKB-UniRule"/>
</dbReference>
<dbReference type="PANTHER" id="PTHR14359">
    <property type="entry name" value="HOMO-OLIGOMERIC FLAVIN CONTAINING CYS DECARBOXYLASE FAMILY"/>
    <property type="match status" value="1"/>
</dbReference>
<comment type="function">
    <text evidence="3">Catalyzes two sequential steps in the biosynthesis of coenzyme A. In the first step cysteine is conjugated to 4'-phosphopantothenate to form 4-phosphopantothenoylcysteine. In the second step the latter compound is decarboxylated to form 4'-phosphopantotheine.</text>
</comment>
<dbReference type="Gene3D" id="3.40.50.10300">
    <property type="entry name" value="CoaB-like"/>
    <property type="match status" value="1"/>
</dbReference>
<dbReference type="OrthoDB" id="9802554at2"/>
<feature type="active site" description="Proton donor" evidence="3">
    <location>
        <position position="152"/>
    </location>
</feature>
<proteinExistence type="inferred from homology"/>
<dbReference type="InterPro" id="IPR007085">
    <property type="entry name" value="DNA/pantothenate-metab_flavo_C"/>
</dbReference>
<comment type="catalytic activity">
    <reaction evidence="3 4">
        <text>N-[(R)-4-phosphopantothenoyl]-L-cysteine + H(+) = (R)-4'-phosphopantetheine + CO2</text>
        <dbReference type="Rhea" id="RHEA:16793"/>
        <dbReference type="ChEBI" id="CHEBI:15378"/>
        <dbReference type="ChEBI" id="CHEBI:16526"/>
        <dbReference type="ChEBI" id="CHEBI:59458"/>
        <dbReference type="ChEBI" id="CHEBI:61723"/>
        <dbReference type="EC" id="4.1.1.36"/>
    </reaction>
</comment>
<comment type="catalytic activity">
    <reaction evidence="3 4">
        <text>(R)-4'-phosphopantothenate + L-cysteine + CTP = N-[(R)-4-phosphopantothenoyl]-L-cysteine + CMP + diphosphate + H(+)</text>
        <dbReference type="Rhea" id="RHEA:19397"/>
        <dbReference type="ChEBI" id="CHEBI:10986"/>
        <dbReference type="ChEBI" id="CHEBI:15378"/>
        <dbReference type="ChEBI" id="CHEBI:33019"/>
        <dbReference type="ChEBI" id="CHEBI:35235"/>
        <dbReference type="ChEBI" id="CHEBI:37563"/>
        <dbReference type="ChEBI" id="CHEBI:59458"/>
        <dbReference type="ChEBI" id="CHEBI:60377"/>
        <dbReference type="EC" id="6.3.2.5"/>
    </reaction>
</comment>
<feature type="binding site" evidence="3">
    <location>
        <position position="336"/>
    </location>
    <ligand>
        <name>CTP</name>
        <dbReference type="ChEBI" id="CHEBI:37563"/>
    </ligand>
</feature>
<dbReference type="GO" id="GO:0046872">
    <property type="term" value="F:metal ion binding"/>
    <property type="evidence" value="ECO:0007669"/>
    <property type="project" value="UniProtKB-KW"/>
</dbReference>
<dbReference type="InterPro" id="IPR003382">
    <property type="entry name" value="Flavoprotein"/>
</dbReference>
<evidence type="ECO:0000256" key="4">
    <source>
        <dbReference type="RuleBase" id="RU364078"/>
    </source>
</evidence>
<feature type="binding site" evidence="3">
    <location>
        <position position="284"/>
    </location>
    <ligand>
        <name>CTP</name>
        <dbReference type="ChEBI" id="CHEBI:37563"/>
    </ligand>
</feature>
<comment type="caution">
    <text evidence="3">Lacks conserved residue(s) required for the propagation of feature annotation.</text>
</comment>
<name>A0A0G4K9B4_9SPIR</name>
<feature type="binding site" evidence="3">
    <location>
        <position position="340"/>
    </location>
    <ligand>
        <name>CTP</name>
        <dbReference type="ChEBI" id="CHEBI:37563"/>
    </ligand>
</feature>
<comment type="similarity">
    <text evidence="3 4">In the N-terminal section; belongs to the HFCD (homo-oligomeric flavin containing Cys decarboxylase) superfamily.</text>
</comment>
<feature type="domain" description="Flavoprotein" evidence="5">
    <location>
        <begin position="1"/>
        <end position="163"/>
    </location>
</feature>
<evidence type="ECO:0000259" key="5">
    <source>
        <dbReference type="Pfam" id="PF02441"/>
    </source>
</evidence>
<dbReference type="EC" id="6.3.2.5" evidence="3"/>
<dbReference type="AlphaFoldDB" id="A0A0G4K9B4"/>
<dbReference type="NCBIfam" id="TIGR00521">
    <property type="entry name" value="coaBC_dfp"/>
    <property type="match status" value="1"/>
</dbReference>
<keyword evidence="3 4" id="KW-0285">Flavoprotein</keyword>
<dbReference type="EMBL" id="CVLB01000002">
    <property type="protein sequence ID" value="CRF34736.1"/>
    <property type="molecule type" value="Genomic_DNA"/>
</dbReference>
<keyword evidence="3" id="KW-0460">Magnesium</keyword>
<gene>
    <name evidence="3" type="primary">coaBC</name>
    <name evidence="7" type="ORF">BRSU_2211</name>
</gene>
<dbReference type="Gene3D" id="3.40.50.1950">
    <property type="entry name" value="Flavin prenyltransferase-like"/>
    <property type="match status" value="1"/>
</dbReference>
<keyword evidence="8" id="KW-1185">Reference proteome</keyword>
<evidence type="ECO:0000313" key="7">
    <source>
        <dbReference type="EMBL" id="CRF34736.1"/>
    </source>
</evidence>
<keyword evidence="1 3" id="KW-0210">Decarboxylase</keyword>
<keyword evidence="3" id="KW-0479">Metal-binding</keyword>
<keyword evidence="3 4" id="KW-0436">Ligase</keyword>
<evidence type="ECO:0000256" key="2">
    <source>
        <dbReference type="ARBA" id="ARBA00023239"/>
    </source>
</evidence>
<keyword evidence="3 4" id="KW-0288">FMN</keyword>
<comment type="cofactor">
    <cofactor evidence="3">
        <name>Mg(2+)</name>
        <dbReference type="ChEBI" id="CHEBI:18420"/>
    </cofactor>
</comment>
<evidence type="ECO:0000256" key="3">
    <source>
        <dbReference type="HAMAP-Rule" id="MF_02225"/>
    </source>
</evidence>
<dbReference type="UniPathway" id="UPA00241">
    <property type="reaction ID" value="UER00353"/>
</dbReference>
<dbReference type="SUPFAM" id="SSF102645">
    <property type="entry name" value="CoaB-like"/>
    <property type="match status" value="1"/>
</dbReference>
<dbReference type="Proteomes" id="UP000043763">
    <property type="component" value="Unassembled WGS sequence"/>
</dbReference>
<dbReference type="GO" id="GO:0015937">
    <property type="term" value="P:coenzyme A biosynthetic process"/>
    <property type="evidence" value="ECO:0007669"/>
    <property type="project" value="UniProtKB-UniRule"/>
</dbReference>
<dbReference type="InterPro" id="IPR036551">
    <property type="entry name" value="Flavin_trans-like"/>
</dbReference>
<dbReference type="Pfam" id="PF02441">
    <property type="entry name" value="Flavoprotein"/>
    <property type="match status" value="1"/>
</dbReference>
<feature type="binding site" evidence="3">
    <location>
        <position position="318"/>
    </location>
    <ligand>
        <name>CTP</name>
        <dbReference type="ChEBI" id="CHEBI:37563"/>
    </ligand>
</feature>
<accession>A0A0G4K9B4</accession>
<keyword evidence="2 3" id="KW-0456">Lyase</keyword>
<keyword evidence="3" id="KW-0511">Multifunctional enzyme</keyword>
<comment type="pathway">
    <text evidence="3 4">Cofactor biosynthesis; coenzyme A biosynthesis; CoA from (R)-pantothenate: step 2/5.</text>
</comment>